<name>A0ABT1DBK4_9PROT</name>
<keyword evidence="3" id="KW-1185">Reference proteome</keyword>
<evidence type="ECO:0000313" key="2">
    <source>
        <dbReference type="EMBL" id="MCO6419317.1"/>
    </source>
</evidence>
<feature type="region of interest" description="Disordered" evidence="1">
    <location>
        <begin position="32"/>
        <end position="63"/>
    </location>
</feature>
<proteinExistence type="predicted"/>
<dbReference type="Proteomes" id="UP001523392">
    <property type="component" value="Unassembled WGS sequence"/>
</dbReference>
<evidence type="ECO:0000256" key="1">
    <source>
        <dbReference type="SAM" id="MobiDB-lite"/>
    </source>
</evidence>
<accession>A0ABT1DBK4</accession>
<comment type="caution">
    <text evidence="2">The sequence shown here is derived from an EMBL/GenBank/DDBJ whole genome shotgun (WGS) entry which is preliminary data.</text>
</comment>
<dbReference type="EMBL" id="JAFIRR010000185">
    <property type="protein sequence ID" value="MCO6419317.1"/>
    <property type="molecule type" value="Genomic_DNA"/>
</dbReference>
<gene>
    <name evidence="2" type="ORF">JYK14_24605</name>
</gene>
<sequence length="63" mass="6539">MRQGILALNATHRCLLSNDLGAVGGLLFDVGSGRYPAPPREDDAAPGPPGRRTSPACATRAPR</sequence>
<organism evidence="2 3">
    <name type="scientific">Siccirubricoccus soli</name>
    <dbReference type="NCBI Taxonomy" id="2899147"/>
    <lineage>
        <taxon>Bacteria</taxon>
        <taxon>Pseudomonadati</taxon>
        <taxon>Pseudomonadota</taxon>
        <taxon>Alphaproteobacteria</taxon>
        <taxon>Acetobacterales</taxon>
        <taxon>Roseomonadaceae</taxon>
        <taxon>Siccirubricoccus</taxon>
    </lineage>
</organism>
<reference evidence="2 3" key="1">
    <citation type="submission" date="2021-12" db="EMBL/GenBank/DDBJ databases">
        <title>Siccirubricoccus leaddurans sp. nov., a high concentration Zn2+ tolerance bacterium.</title>
        <authorList>
            <person name="Cao Y."/>
        </authorList>
    </citation>
    <scope>NUCLEOTIDE SEQUENCE [LARGE SCALE GENOMIC DNA]</scope>
    <source>
        <strain evidence="2 3">KC 17139</strain>
    </source>
</reference>
<protein>
    <submittedName>
        <fullName evidence="2">Uncharacterized protein</fullName>
    </submittedName>
</protein>
<evidence type="ECO:0000313" key="3">
    <source>
        <dbReference type="Proteomes" id="UP001523392"/>
    </source>
</evidence>